<organism evidence="2 3">
    <name type="scientific">Aspergillus brasiliensis</name>
    <dbReference type="NCBI Taxonomy" id="319629"/>
    <lineage>
        <taxon>Eukaryota</taxon>
        <taxon>Fungi</taxon>
        <taxon>Dikarya</taxon>
        <taxon>Ascomycota</taxon>
        <taxon>Pezizomycotina</taxon>
        <taxon>Eurotiomycetes</taxon>
        <taxon>Eurotiomycetidae</taxon>
        <taxon>Eurotiales</taxon>
        <taxon>Aspergillaceae</taxon>
        <taxon>Aspergillus</taxon>
        <taxon>Aspergillus subgen. Circumdati</taxon>
    </lineage>
</organism>
<name>A0A9W5YZF7_9EURO</name>
<dbReference type="EMBL" id="BROQ01000150">
    <property type="protein sequence ID" value="GKZ26533.1"/>
    <property type="molecule type" value="Genomic_DNA"/>
</dbReference>
<accession>A0A9W5YZF7</accession>
<feature type="region of interest" description="Disordered" evidence="1">
    <location>
        <begin position="947"/>
        <end position="969"/>
    </location>
</feature>
<comment type="caution">
    <text evidence="2">The sequence shown here is derived from an EMBL/GenBank/DDBJ whole genome shotgun (WGS) entry which is preliminary data.</text>
</comment>
<dbReference type="AlphaFoldDB" id="A0A9W5YZF7"/>
<proteinExistence type="predicted"/>
<evidence type="ECO:0000313" key="2">
    <source>
        <dbReference type="EMBL" id="GKZ26533.1"/>
    </source>
</evidence>
<gene>
    <name evidence="2" type="ORF">AbraCBS73388_002777</name>
</gene>
<evidence type="ECO:0000256" key="1">
    <source>
        <dbReference type="SAM" id="MobiDB-lite"/>
    </source>
</evidence>
<reference evidence="2" key="1">
    <citation type="submission" date="2022-07" db="EMBL/GenBank/DDBJ databases">
        <title>Taxonomy of Aspergillus series Nigri: significant species reduction supported by multi-species coalescent approaches.</title>
        <authorList>
            <person name="Bian C."/>
            <person name="Kusuya Y."/>
            <person name="Sklenar F."/>
            <person name="D'hooge E."/>
            <person name="Yaguchi T."/>
            <person name="Takahashi H."/>
            <person name="Hubka V."/>
        </authorList>
    </citation>
    <scope>NUCLEOTIDE SEQUENCE</scope>
    <source>
        <strain evidence="2">CBS 733.88</strain>
    </source>
</reference>
<sequence length="969" mass="111568">MPFTPQERKKVEKLRRKYKIEFCGEVPNREWPDGHLSTFNAVHELGKTQFDTYAARAMAIEDAPWTADIKNHAEELSERAKRCVRRNESTWRFACEPYALARLTSEVVCKFCRKRVWRSEIEATSEGNSAKAEALRIRQRKREPCRCSRDFRHGDFMEAVGLNRIFGHREDEKIHHESAVEKELPRATKPDAVYGLRQTRNIENLLNDRDCIAEPEEDDQDVLVHECLGDPPLNEEGDPLLFPFLLLEAKSAKAADADWNSVQLQSAFPVRTLLRTQETLKNLSEPHARQRLDPLVWLLMNKGEDWRVCAASVYDDAANKPGTVGTTEYRIFDIWSGSITSKSGALQLLLIVDYIFEWARDIYREDILSQLRTVASGQNDCASIVHADTDILSTLTTAHPGTLDQDHRSIQDSYRQGIASFEALDSEYGIVRHATFVESHYRCFFVTRDNVMTMLQSTEEQVRKVLARQIIKRLQEIPLSLSGACLSMMEEVWTGRSRISRSYQFDQLKFYASVTYASFLLPKWAQVRELTVIAVAEDAFDQLVTASMYSRRRVSSQPPLVGTECEVGALKNVVTRLRAGDTRHILLAAIRRMCLRIVGFGSLVYSEESDAISRDIVHYIYSKFKRGELEPQEPFLHTSISFDQIHLAQSSSSSSLQPYDFGDLHVSSDGGVLVNGHGHKHESGRKLSSACIFFTDGPPVLPTRETLGMALKNTFENYDVYHTSRIHRVPNFRELGKNKEGTRWNIENSYGISSHKFDYVEWIKELKCDPPVRQGSLRPGTSFDNLFLRNHYPWQEPGYIFTNVARRVFVIYKVVTKEVRYWRAIAEEKCKCKDRGGFHSCCHICAGALDNEEDEICDDCDDWIFRVDDTWFKNALLGKQPIPYRPLDSGPRRFDLNEDEVGDINAKFEKYLSFYKRLDEEYQDLKELRDQTRRYEIIQREAEWPSTKRRRLENVSSGVHSETSPTDES</sequence>
<dbReference type="Proteomes" id="UP001143548">
    <property type="component" value="Unassembled WGS sequence"/>
</dbReference>
<protein>
    <submittedName>
        <fullName evidence="2">Uncharacterized protein</fullName>
    </submittedName>
</protein>
<feature type="compositionally biased region" description="Polar residues" evidence="1">
    <location>
        <begin position="954"/>
        <end position="969"/>
    </location>
</feature>
<evidence type="ECO:0000313" key="3">
    <source>
        <dbReference type="Proteomes" id="UP001143548"/>
    </source>
</evidence>